<dbReference type="Proteomes" id="UP000321947">
    <property type="component" value="Unassembled WGS sequence"/>
</dbReference>
<evidence type="ECO:0000313" key="2">
    <source>
        <dbReference type="EMBL" id="TYJ98753.1"/>
    </source>
</evidence>
<keyword evidence="1" id="KW-0645">Protease</keyword>
<reference evidence="3 4" key="1">
    <citation type="submission" date="2019-08" db="EMBL/GenBank/DDBJ databases">
        <title>Draft genome sequences of two oriental melons (Cucumis melo L. var makuwa).</title>
        <authorList>
            <person name="Kwon S.-Y."/>
        </authorList>
    </citation>
    <scope>NUCLEOTIDE SEQUENCE [LARGE SCALE GENOMIC DNA]</scope>
    <source>
        <strain evidence="4">cv. Chang Bougi</strain>
        <strain evidence="3">cv. SW 3</strain>
        <tissue evidence="1">Leaf</tissue>
    </source>
</reference>
<dbReference type="EMBL" id="SSTE01021224">
    <property type="protein sequence ID" value="KAA0032722.1"/>
    <property type="molecule type" value="Genomic_DNA"/>
</dbReference>
<dbReference type="AlphaFoldDB" id="A0A5A7SNR5"/>
<gene>
    <name evidence="2" type="ORF">E5676_scaffold156G00600</name>
    <name evidence="1" type="ORF">E6C27_scaffold853G00620</name>
</gene>
<protein>
    <submittedName>
        <fullName evidence="1">Gag protease polyprotein</fullName>
    </submittedName>
</protein>
<dbReference type="GO" id="GO:0008233">
    <property type="term" value="F:peptidase activity"/>
    <property type="evidence" value="ECO:0007669"/>
    <property type="project" value="UniProtKB-KW"/>
</dbReference>
<dbReference type="Proteomes" id="UP000321393">
    <property type="component" value="Unassembled WGS sequence"/>
</dbReference>
<proteinExistence type="predicted"/>
<dbReference type="GO" id="GO:0006508">
    <property type="term" value="P:proteolysis"/>
    <property type="evidence" value="ECO:0007669"/>
    <property type="project" value="UniProtKB-KW"/>
</dbReference>
<organism evidence="1 3">
    <name type="scientific">Cucumis melo var. makuwa</name>
    <name type="common">Oriental melon</name>
    <dbReference type="NCBI Taxonomy" id="1194695"/>
    <lineage>
        <taxon>Eukaryota</taxon>
        <taxon>Viridiplantae</taxon>
        <taxon>Streptophyta</taxon>
        <taxon>Embryophyta</taxon>
        <taxon>Tracheophyta</taxon>
        <taxon>Spermatophyta</taxon>
        <taxon>Magnoliopsida</taxon>
        <taxon>eudicotyledons</taxon>
        <taxon>Gunneridae</taxon>
        <taxon>Pentapetalae</taxon>
        <taxon>rosids</taxon>
        <taxon>fabids</taxon>
        <taxon>Cucurbitales</taxon>
        <taxon>Cucurbitaceae</taxon>
        <taxon>Benincaseae</taxon>
        <taxon>Cucumis</taxon>
    </lineage>
</organism>
<dbReference type="OrthoDB" id="3863715at2759"/>
<evidence type="ECO:0000313" key="1">
    <source>
        <dbReference type="EMBL" id="KAA0032722.1"/>
    </source>
</evidence>
<name>A0A5A7SNR5_CUCMM</name>
<comment type="caution">
    <text evidence="1">The sequence shown here is derived from an EMBL/GenBank/DDBJ whole genome shotgun (WGS) entry which is preliminary data.</text>
</comment>
<dbReference type="EMBL" id="SSTD01017849">
    <property type="protein sequence ID" value="TYJ98753.1"/>
    <property type="molecule type" value="Genomic_DNA"/>
</dbReference>
<sequence>MPKCHTVAQRHKNERINLDNFQDMKIKRFGGIRAYDHRSSGDFCRFQQKPFEVEEAVRGKPLCTTCGKHHLGRCLFGTRTCFKCKQERHTTNRCPMRLIGVAQNQGVGAPQ</sequence>
<evidence type="ECO:0000313" key="3">
    <source>
        <dbReference type="Proteomes" id="UP000321393"/>
    </source>
</evidence>
<evidence type="ECO:0000313" key="4">
    <source>
        <dbReference type="Proteomes" id="UP000321947"/>
    </source>
</evidence>
<accession>A0A5A7SNR5</accession>
<keyword evidence="1" id="KW-0378">Hydrolase</keyword>